<keyword evidence="2" id="KW-0812">Transmembrane</keyword>
<comment type="caution">
    <text evidence="3">The sequence shown here is derived from an EMBL/GenBank/DDBJ whole genome shotgun (WGS) entry which is preliminary data.</text>
</comment>
<gene>
    <name evidence="3" type="ORF">D9X91_12435</name>
</gene>
<evidence type="ECO:0000313" key="3">
    <source>
        <dbReference type="EMBL" id="RLQ94796.1"/>
    </source>
</evidence>
<evidence type="ECO:0000256" key="1">
    <source>
        <dbReference type="SAM" id="MobiDB-lite"/>
    </source>
</evidence>
<name>A0A3L7JVM1_9BACI</name>
<dbReference type="RefSeq" id="WP_121680959.1">
    <property type="nucleotide sequence ID" value="NZ_RCVZ01000008.1"/>
</dbReference>
<keyword evidence="2" id="KW-0472">Membrane</keyword>
<evidence type="ECO:0000256" key="2">
    <source>
        <dbReference type="SAM" id="Phobius"/>
    </source>
</evidence>
<keyword evidence="4" id="KW-1185">Reference proteome</keyword>
<dbReference type="OrthoDB" id="2855318at2"/>
<dbReference type="EMBL" id="RCVZ01000008">
    <property type="protein sequence ID" value="RLQ94796.1"/>
    <property type="molecule type" value="Genomic_DNA"/>
</dbReference>
<feature type="compositionally biased region" description="Polar residues" evidence="1">
    <location>
        <begin position="118"/>
        <end position="127"/>
    </location>
</feature>
<proteinExistence type="predicted"/>
<evidence type="ECO:0000313" key="4">
    <source>
        <dbReference type="Proteomes" id="UP000276770"/>
    </source>
</evidence>
<feature type="transmembrane region" description="Helical" evidence="2">
    <location>
        <begin position="21"/>
        <end position="42"/>
    </location>
</feature>
<feature type="region of interest" description="Disordered" evidence="1">
    <location>
        <begin position="62"/>
        <end position="127"/>
    </location>
</feature>
<organism evidence="3 4">
    <name type="scientific">Falsibacillus albus</name>
    <dbReference type="NCBI Taxonomy" id="2478915"/>
    <lineage>
        <taxon>Bacteria</taxon>
        <taxon>Bacillati</taxon>
        <taxon>Bacillota</taxon>
        <taxon>Bacilli</taxon>
        <taxon>Bacillales</taxon>
        <taxon>Bacillaceae</taxon>
        <taxon>Falsibacillus</taxon>
    </lineage>
</organism>
<feature type="compositionally biased region" description="Basic and acidic residues" evidence="1">
    <location>
        <begin position="1"/>
        <end position="14"/>
    </location>
</feature>
<reference evidence="3 4" key="1">
    <citation type="submission" date="2018-10" db="EMBL/GenBank/DDBJ databases">
        <title>Falsibacillus sp. genome draft.</title>
        <authorList>
            <person name="Shi S."/>
        </authorList>
    </citation>
    <scope>NUCLEOTIDE SEQUENCE [LARGE SCALE GENOMIC DNA]</scope>
    <source>
        <strain evidence="3 4">GY 10110</strain>
    </source>
</reference>
<feature type="region of interest" description="Disordered" evidence="1">
    <location>
        <begin position="1"/>
        <end position="20"/>
    </location>
</feature>
<feature type="compositionally biased region" description="Basic and acidic residues" evidence="1">
    <location>
        <begin position="95"/>
        <end position="116"/>
    </location>
</feature>
<protein>
    <submittedName>
        <fullName evidence="3">Uncharacterized protein</fullName>
    </submittedName>
</protein>
<keyword evidence="2" id="KW-1133">Transmembrane helix</keyword>
<accession>A0A3L7JVM1</accession>
<dbReference type="Proteomes" id="UP000276770">
    <property type="component" value="Unassembled WGS sequence"/>
</dbReference>
<sequence length="473" mass="54023">MKEKNKMSRSERKQKSPYKKWGYPFAGAAVLAIGAITAYPMIHTDKPTTATKSAYENRVVSNLMQPIEAAPSNNAAPKPEPTTEKPAGSGQENISKPEGKTAPDKAVKEQPKKETPDQTEAPSMTADQWKNKFKELWSSPREPFEKLILAYDKDTLAQGHHYLFQGEFKSEMKNGQLQAVSEYQHNKEGVMTNPSRLILKDQTLLHLHPNIKKYDKQQVKGMAKQIYNSADYFHPVPIFPGNYALANDNFHWTVVENNENEHWVKITAKNTEPNKAPDAPFAYKDHFTATIDTDNGILLDLKMYDDHNQIIESLNVTELKINDEVQNLDMDFTIPSDYMNMEDYWNNLVEFDDNWFGTAKQAIMKEYPVVEDAFYSGEDGNISFVLSLKDGIDPEKGKAIAKEFMEKVTENANTSEGYQKRGITIWSKNQYTFDVRIDVDQQSYDAYITEHNDQTGLPPMKWNKPTKRLSPKI</sequence>
<dbReference type="AlphaFoldDB" id="A0A3L7JVM1"/>